<gene>
    <name evidence="2" type="ORF">POCULU_LOCUS2403</name>
</gene>
<keyword evidence="3" id="KW-1185">Reference proteome</keyword>
<feature type="region of interest" description="Disordered" evidence="1">
    <location>
        <begin position="21"/>
        <end position="69"/>
    </location>
</feature>
<evidence type="ECO:0000313" key="2">
    <source>
        <dbReference type="EMBL" id="CAG8497591.1"/>
    </source>
</evidence>
<accession>A0A9N9EX61</accession>
<comment type="caution">
    <text evidence="2">The sequence shown here is derived from an EMBL/GenBank/DDBJ whole genome shotgun (WGS) entry which is preliminary data.</text>
</comment>
<dbReference type="Proteomes" id="UP000789572">
    <property type="component" value="Unassembled WGS sequence"/>
</dbReference>
<dbReference type="AlphaFoldDB" id="A0A9N9EX61"/>
<proteinExistence type="predicted"/>
<reference evidence="2" key="1">
    <citation type="submission" date="2021-06" db="EMBL/GenBank/DDBJ databases">
        <authorList>
            <person name="Kallberg Y."/>
            <person name="Tangrot J."/>
            <person name="Rosling A."/>
        </authorList>
    </citation>
    <scope>NUCLEOTIDE SEQUENCE</scope>
    <source>
        <strain evidence="2">IA702</strain>
    </source>
</reference>
<protein>
    <submittedName>
        <fullName evidence="2">8986_t:CDS:1</fullName>
    </submittedName>
</protein>
<sequence>MSCGLLLESLKSTNVTQKYVVPKGHTQHKGHNSTTQRLGGSVESTPALGSSPIDTEVEQNSSLDDTEDA</sequence>
<feature type="compositionally biased region" description="Polar residues" evidence="1">
    <location>
        <begin position="32"/>
        <end position="48"/>
    </location>
</feature>
<dbReference type="EMBL" id="CAJVPJ010000222">
    <property type="protein sequence ID" value="CAG8497591.1"/>
    <property type="molecule type" value="Genomic_DNA"/>
</dbReference>
<name>A0A9N9EX61_9GLOM</name>
<evidence type="ECO:0000313" key="3">
    <source>
        <dbReference type="Proteomes" id="UP000789572"/>
    </source>
</evidence>
<organism evidence="2 3">
    <name type="scientific">Paraglomus occultum</name>
    <dbReference type="NCBI Taxonomy" id="144539"/>
    <lineage>
        <taxon>Eukaryota</taxon>
        <taxon>Fungi</taxon>
        <taxon>Fungi incertae sedis</taxon>
        <taxon>Mucoromycota</taxon>
        <taxon>Glomeromycotina</taxon>
        <taxon>Glomeromycetes</taxon>
        <taxon>Paraglomerales</taxon>
        <taxon>Paraglomeraceae</taxon>
        <taxon>Paraglomus</taxon>
    </lineage>
</organism>
<evidence type="ECO:0000256" key="1">
    <source>
        <dbReference type="SAM" id="MobiDB-lite"/>
    </source>
</evidence>